<reference evidence="2" key="1">
    <citation type="journal article" date="2021" name="Nat. Commun.">
        <title>Genetic determinants of endophytism in the Arabidopsis root mycobiome.</title>
        <authorList>
            <person name="Mesny F."/>
            <person name="Miyauchi S."/>
            <person name="Thiergart T."/>
            <person name="Pickel B."/>
            <person name="Atanasova L."/>
            <person name="Karlsson M."/>
            <person name="Huettel B."/>
            <person name="Barry K.W."/>
            <person name="Haridas S."/>
            <person name="Chen C."/>
            <person name="Bauer D."/>
            <person name="Andreopoulos W."/>
            <person name="Pangilinan J."/>
            <person name="LaButti K."/>
            <person name="Riley R."/>
            <person name="Lipzen A."/>
            <person name="Clum A."/>
            <person name="Drula E."/>
            <person name="Henrissat B."/>
            <person name="Kohler A."/>
            <person name="Grigoriev I.V."/>
            <person name="Martin F.M."/>
            <person name="Hacquard S."/>
        </authorList>
    </citation>
    <scope>NUCLEOTIDE SEQUENCE</scope>
    <source>
        <strain evidence="2">MPI-CAGE-AT-0016</strain>
    </source>
</reference>
<name>A0A8K0X7X4_9PEZI</name>
<feature type="region of interest" description="Disordered" evidence="1">
    <location>
        <begin position="1"/>
        <end position="58"/>
    </location>
</feature>
<evidence type="ECO:0000256" key="1">
    <source>
        <dbReference type="SAM" id="MobiDB-lite"/>
    </source>
</evidence>
<sequence length="261" mass="28397">MWWQTGPGILTEATTLPAGNDDGLSPLPIHPAVPSLPPPSPNLEPTSRFLSKSDQRPHRDPAAIVKQTADMDLWAPSMCDVRGAPTDEWSGPGSRPVHSTTPPDLTQAPSLPPNCTTPLALALAHQTEHRPGVHLNNPTVRPGQWQWHRRPSAPRGADPLPPKLHLQAAAWPSHNPKLQYHRRCISPSSISPAGLPDHHLALRLVKFVPLATPRLFVRSSSSTSRSIPLAPRAPFFLISNPPNLLSLAKLYLSPHCVVPVF</sequence>
<dbReference type="EMBL" id="JAGPXD010000001">
    <property type="protein sequence ID" value="KAH7375272.1"/>
    <property type="molecule type" value="Genomic_DNA"/>
</dbReference>
<protein>
    <submittedName>
        <fullName evidence="2">Uncharacterized protein</fullName>
    </submittedName>
</protein>
<feature type="region of interest" description="Disordered" evidence="1">
    <location>
        <begin position="83"/>
        <end position="105"/>
    </location>
</feature>
<evidence type="ECO:0000313" key="3">
    <source>
        <dbReference type="Proteomes" id="UP000813385"/>
    </source>
</evidence>
<accession>A0A8K0X7X4</accession>
<dbReference type="Proteomes" id="UP000813385">
    <property type="component" value="Unassembled WGS sequence"/>
</dbReference>
<comment type="caution">
    <text evidence="2">The sequence shown here is derived from an EMBL/GenBank/DDBJ whole genome shotgun (WGS) entry which is preliminary data.</text>
</comment>
<proteinExistence type="predicted"/>
<gene>
    <name evidence="2" type="ORF">B0T11DRAFT_7677</name>
</gene>
<dbReference type="AlphaFoldDB" id="A0A8K0X7X4"/>
<keyword evidence="3" id="KW-1185">Reference proteome</keyword>
<organism evidence="2 3">
    <name type="scientific">Plectosphaerella cucumerina</name>
    <dbReference type="NCBI Taxonomy" id="40658"/>
    <lineage>
        <taxon>Eukaryota</taxon>
        <taxon>Fungi</taxon>
        <taxon>Dikarya</taxon>
        <taxon>Ascomycota</taxon>
        <taxon>Pezizomycotina</taxon>
        <taxon>Sordariomycetes</taxon>
        <taxon>Hypocreomycetidae</taxon>
        <taxon>Glomerellales</taxon>
        <taxon>Plectosphaerellaceae</taxon>
        <taxon>Plectosphaerella</taxon>
    </lineage>
</organism>
<feature type="compositionally biased region" description="Pro residues" evidence="1">
    <location>
        <begin position="28"/>
        <end position="42"/>
    </location>
</feature>
<feature type="region of interest" description="Disordered" evidence="1">
    <location>
        <begin position="131"/>
        <end position="155"/>
    </location>
</feature>
<evidence type="ECO:0000313" key="2">
    <source>
        <dbReference type="EMBL" id="KAH7375272.1"/>
    </source>
</evidence>